<gene>
    <name evidence="2" type="ORF">MAPG_07593</name>
</gene>
<accession>A0A0C4E533</accession>
<dbReference type="AlphaFoldDB" id="A0A0C4E533"/>
<dbReference type="InterPro" id="IPR013149">
    <property type="entry name" value="ADH-like_C"/>
</dbReference>
<dbReference type="InterPro" id="IPR011032">
    <property type="entry name" value="GroES-like_sf"/>
</dbReference>
<reference evidence="2" key="3">
    <citation type="submission" date="2011-03" db="EMBL/GenBank/DDBJ databases">
        <title>Annotation of Magnaporthe poae ATCC 64411.</title>
        <authorList>
            <person name="Ma L.-J."/>
            <person name="Dead R."/>
            <person name="Young S.K."/>
            <person name="Zeng Q."/>
            <person name="Gargeya S."/>
            <person name="Fitzgerald M."/>
            <person name="Haas B."/>
            <person name="Abouelleil A."/>
            <person name="Alvarado L."/>
            <person name="Arachchi H.M."/>
            <person name="Berlin A."/>
            <person name="Brown A."/>
            <person name="Chapman S.B."/>
            <person name="Chen Z."/>
            <person name="Dunbar C."/>
            <person name="Freedman E."/>
            <person name="Gearin G."/>
            <person name="Gellesch M."/>
            <person name="Goldberg J."/>
            <person name="Griggs A."/>
            <person name="Gujja S."/>
            <person name="Heiman D."/>
            <person name="Howarth C."/>
            <person name="Larson L."/>
            <person name="Lui A."/>
            <person name="MacDonald P.J.P."/>
            <person name="Mehta T."/>
            <person name="Montmayeur A."/>
            <person name="Murphy C."/>
            <person name="Neiman D."/>
            <person name="Pearson M."/>
            <person name="Priest M."/>
            <person name="Roberts A."/>
            <person name="Saif S."/>
            <person name="Shea T."/>
            <person name="Shenoy N."/>
            <person name="Sisk P."/>
            <person name="Stolte C."/>
            <person name="Sykes S."/>
            <person name="Yandava C."/>
            <person name="Wortman J."/>
            <person name="Nusbaum C."/>
            <person name="Birren B."/>
        </authorList>
    </citation>
    <scope>NUCLEOTIDE SEQUENCE</scope>
    <source>
        <strain evidence="2">ATCC 64411</strain>
    </source>
</reference>
<dbReference type="STRING" id="644358.A0A0C4E533"/>
<dbReference type="InterPro" id="IPR020843">
    <property type="entry name" value="ER"/>
</dbReference>
<reference evidence="2" key="1">
    <citation type="submission" date="2010-05" db="EMBL/GenBank/DDBJ databases">
        <title>The Genome Sequence of Magnaporthe poae strain ATCC 64411.</title>
        <authorList>
            <consortium name="The Broad Institute Genome Sequencing Platform"/>
            <consortium name="Broad Institute Genome Sequencing Center for Infectious Disease"/>
            <person name="Ma L.-J."/>
            <person name="Dead R."/>
            <person name="Young S."/>
            <person name="Zeng Q."/>
            <person name="Koehrsen M."/>
            <person name="Alvarado L."/>
            <person name="Berlin A."/>
            <person name="Chapman S.B."/>
            <person name="Chen Z."/>
            <person name="Freedman E."/>
            <person name="Gellesch M."/>
            <person name="Goldberg J."/>
            <person name="Griggs A."/>
            <person name="Gujja S."/>
            <person name="Heilman E.R."/>
            <person name="Heiman D."/>
            <person name="Hepburn T."/>
            <person name="Howarth C."/>
            <person name="Jen D."/>
            <person name="Larson L."/>
            <person name="Mehta T."/>
            <person name="Neiman D."/>
            <person name="Pearson M."/>
            <person name="Roberts A."/>
            <person name="Saif S."/>
            <person name="Shea T."/>
            <person name="Shenoy N."/>
            <person name="Sisk P."/>
            <person name="Stolte C."/>
            <person name="Sykes S."/>
            <person name="Walk T."/>
            <person name="White J."/>
            <person name="Yandava C."/>
            <person name="Haas B."/>
            <person name="Nusbaum C."/>
            <person name="Birren B."/>
        </authorList>
    </citation>
    <scope>NUCLEOTIDE SEQUENCE</scope>
    <source>
        <strain evidence="2">ATCC 64411</strain>
    </source>
</reference>
<dbReference type="OrthoDB" id="10257049at2759"/>
<dbReference type="PANTHER" id="PTHR43677:SF4">
    <property type="entry name" value="QUINONE OXIDOREDUCTASE-LIKE PROTEIN 2"/>
    <property type="match status" value="1"/>
</dbReference>
<dbReference type="eggNOG" id="KOG1198">
    <property type="taxonomic scope" value="Eukaryota"/>
</dbReference>
<sequence>MILLRTARARSNGCSALGADEATTHLQGPQELKVVDLPDPVPGPGQYLIEVHAAAANFFDILQIQGKYQTQPRRVPGNPSFRGRMGYRLMLISILNPKFQHSLGSPAPSSPASSRSRRLLAPITWSTTTNPDWPAKVKKLTPKGRGVDIIYDPVGMVDKSTKCVAWNGRILVVGFAAGTIEKLALNKVLLKNISIVGIHWGAYTINEPEAITEVWDGIRDLIRQGKFRGTEFTDKEFVGLEAVPAALQALGGRETWGKVIIAVPQGDEAKL</sequence>
<dbReference type="InterPro" id="IPR051397">
    <property type="entry name" value="Zn-ADH-like_protein"/>
</dbReference>
<protein>
    <submittedName>
        <fullName evidence="2">Alcohol dehydrogenase</fullName>
    </submittedName>
</protein>
<dbReference type="Proteomes" id="UP000011715">
    <property type="component" value="Unassembled WGS sequence"/>
</dbReference>
<dbReference type="Gene3D" id="3.90.180.10">
    <property type="entry name" value="Medium-chain alcohol dehydrogenases, catalytic domain"/>
    <property type="match status" value="2"/>
</dbReference>
<dbReference type="GO" id="GO:0016491">
    <property type="term" value="F:oxidoreductase activity"/>
    <property type="evidence" value="ECO:0007669"/>
    <property type="project" value="InterPro"/>
</dbReference>
<dbReference type="EnsemblFungi" id="MAPG_07593T0">
    <property type="protein sequence ID" value="MAPG_07593T0"/>
    <property type="gene ID" value="MAPG_07593"/>
</dbReference>
<evidence type="ECO:0000313" key="3">
    <source>
        <dbReference type="EnsemblFungi" id="MAPG_07593T0"/>
    </source>
</evidence>
<keyword evidence="4" id="KW-1185">Reference proteome</keyword>
<name>A0A0C4E533_MAGP6</name>
<organism evidence="3 4">
    <name type="scientific">Magnaporthiopsis poae (strain ATCC 64411 / 73-15)</name>
    <name type="common">Kentucky bluegrass fungus</name>
    <name type="synonym">Magnaporthe poae</name>
    <dbReference type="NCBI Taxonomy" id="644358"/>
    <lineage>
        <taxon>Eukaryota</taxon>
        <taxon>Fungi</taxon>
        <taxon>Dikarya</taxon>
        <taxon>Ascomycota</taxon>
        <taxon>Pezizomycotina</taxon>
        <taxon>Sordariomycetes</taxon>
        <taxon>Sordariomycetidae</taxon>
        <taxon>Magnaporthales</taxon>
        <taxon>Magnaporthaceae</taxon>
        <taxon>Magnaporthiopsis</taxon>
    </lineage>
</organism>
<dbReference type="InterPro" id="IPR036291">
    <property type="entry name" value="NAD(P)-bd_dom_sf"/>
</dbReference>
<dbReference type="Pfam" id="PF00107">
    <property type="entry name" value="ADH_zinc_N"/>
    <property type="match status" value="1"/>
</dbReference>
<feature type="domain" description="Enoyl reductase (ER)" evidence="1">
    <location>
        <begin position="28"/>
        <end position="261"/>
    </location>
</feature>
<dbReference type="SUPFAM" id="SSF51735">
    <property type="entry name" value="NAD(P)-binding Rossmann-fold domains"/>
    <property type="match status" value="1"/>
</dbReference>
<reference evidence="4" key="2">
    <citation type="submission" date="2010-05" db="EMBL/GenBank/DDBJ databases">
        <title>The genome sequence of Magnaporthe poae strain ATCC 64411.</title>
        <authorList>
            <person name="Ma L.-J."/>
            <person name="Dead R."/>
            <person name="Young S."/>
            <person name="Zeng Q."/>
            <person name="Koehrsen M."/>
            <person name="Alvarado L."/>
            <person name="Berlin A."/>
            <person name="Chapman S.B."/>
            <person name="Chen Z."/>
            <person name="Freedman E."/>
            <person name="Gellesch M."/>
            <person name="Goldberg J."/>
            <person name="Griggs A."/>
            <person name="Gujja S."/>
            <person name="Heilman E.R."/>
            <person name="Heiman D."/>
            <person name="Hepburn T."/>
            <person name="Howarth C."/>
            <person name="Jen D."/>
            <person name="Larson L."/>
            <person name="Mehta T."/>
            <person name="Neiman D."/>
            <person name="Pearson M."/>
            <person name="Roberts A."/>
            <person name="Saif S."/>
            <person name="Shea T."/>
            <person name="Shenoy N."/>
            <person name="Sisk P."/>
            <person name="Stolte C."/>
            <person name="Sykes S."/>
            <person name="Walk T."/>
            <person name="White J."/>
            <person name="Yandava C."/>
            <person name="Haas B."/>
            <person name="Nusbaum C."/>
            <person name="Birren B."/>
        </authorList>
    </citation>
    <scope>NUCLEOTIDE SEQUENCE [LARGE SCALE GENOMIC DNA]</scope>
    <source>
        <strain evidence="4">ATCC 64411 / 73-15</strain>
    </source>
</reference>
<evidence type="ECO:0000259" key="1">
    <source>
        <dbReference type="SMART" id="SM00829"/>
    </source>
</evidence>
<dbReference type="VEuPathDB" id="FungiDB:MAPG_07593"/>
<dbReference type="SMART" id="SM00829">
    <property type="entry name" value="PKS_ER"/>
    <property type="match status" value="1"/>
</dbReference>
<dbReference type="GO" id="GO:0005739">
    <property type="term" value="C:mitochondrion"/>
    <property type="evidence" value="ECO:0007669"/>
    <property type="project" value="TreeGrafter"/>
</dbReference>
<proteinExistence type="predicted"/>
<dbReference type="EMBL" id="ADBL01001839">
    <property type="status" value="NOT_ANNOTATED_CDS"/>
    <property type="molecule type" value="Genomic_DNA"/>
</dbReference>
<dbReference type="EMBL" id="GL876971">
    <property type="protein sequence ID" value="KLU88608.1"/>
    <property type="molecule type" value="Genomic_DNA"/>
</dbReference>
<reference evidence="3" key="5">
    <citation type="submission" date="2015-06" db="UniProtKB">
        <authorList>
            <consortium name="EnsemblFungi"/>
        </authorList>
    </citation>
    <scope>IDENTIFICATION</scope>
    <source>
        <strain evidence="3">ATCC 64411</strain>
    </source>
</reference>
<evidence type="ECO:0000313" key="2">
    <source>
        <dbReference type="EMBL" id="KLU88608.1"/>
    </source>
</evidence>
<dbReference type="PANTHER" id="PTHR43677">
    <property type="entry name" value="SHORT-CHAIN DEHYDROGENASE/REDUCTASE"/>
    <property type="match status" value="1"/>
</dbReference>
<dbReference type="Gene3D" id="3.40.50.720">
    <property type="entry name" value="NAD(P)-binding Rossmann-like Domain"/>
    <property type="match status" value="1"/>
</dbReference>
<evidence type="ECO:0000313" key="4">
    <source>
        <dbReference type="Proteomes" id="UP000011715"/>
    </source>
</evidence>
<dbReference type="EMBL" id="ADBL01001840">
    <property type="status" value="NOT_ANNOTATED_CDS"/>
    <property type="molecule type" value="Genomic_DNA"/>
</dbReference>
<reference evidence="3" key="4">
    <citation type="journal article" date="2015" name="G3 (Bethesda)">
        <title>Genome sequences of three phytopathogenic species of the Magnaporthaceae family of fungi.</title>
        <authorList>
            <person name="Okagaki L.H."/>
            <person name="Nunes C.C."/>
            <person name="Sailsbery J."/>
            <person name="Clay B."/>
            <person name="Brown D."/>
            <person name="John T."/>
            <person name="Oh Y."/>
            <person name="Young N."/>
            <person name="Fitzgerald M."/>
            <person name="Haas B.J."/>
            <person name="Zeng Q."/>
            <person name="Young S."/>
            <person name="Adiconis X."/>
            <person name="Fan L."/>
            <person name="Levin J.Z."/>
            <person name="Mitchell T.K."/>
            <person name="Okubara P.A."/>
            <person name="Farman M.L."/>
            <person name="Kohn L.M."/>
            <person name="Birren B."/>
            <person name="Ma L.-J."/>
            <person name="Dean R.A."/>
        </authorList>
    </citation>
    <scope>NUCLEOTIDE SEQUENCE</scope>
    <source>
        <strain evidence="3">ATCC 64411 / 73-15</strain>
    </source>
</reference>
<dbReference type="SUPFAM" id="SSF50129">
    <property type="entry name" value="GroES-like"/>
    <property type="match status" value="1"/>
</dbReference>